<dbReference type="AlphaFoldDB" id="A0A7C8IIY3"/>
<gene>
    <name evidence="10" type="ORF">BDV95DRAFT_613938</name>
</gene>
<name>A0A7C8IIY3_9PLEO</name>
<dbReference type="PANTHER" id="PTHR12882">
    <property type="entry name" value="SUPPRESSOR OF TY 4"/>
    <property type="match status" value="1"/>
</dbReference>
<dbReference type="GO" id="GO:0008270">
    <property type="term" value="F:zinc ion binding"/>
    <property type="evidence" value="ECO:0007669"/>
    <property type="project" value="InterPro"/>
</dbReference>
<organism evidence="10 11">
    <name type="scientific">Massariosphaeria phaeospora</name>
    <dbReference type="NCBI Taxonomy" id="100035"/>
    <lineage>
        <taxon>Eukaryota</taxon>
        <taxon>Fungi</taxon>
        <taxon>Dikarya</taxon>
        <taxon>Ascomycota</taxon>
        <taxon>Pezizomycotina</taxon>
        <taxon>Dothideomycetes</taxon>
        <taxon>Pleosporomycetidae</taxon>
        <taxon>Pleosporales</taxon>
        <taxon>Pleosporales incertae sedis</taxon>
        <taxon>Massariosphaeria</taxon>
    </lineage>
</organism>
<evidence type="ECO:0000256" key="7">
    <source>
        <dbReference type="ARBA" id="ARBA00023328"/>
    </source>
</evidence>
<dbReference type="GO" id="GO:0000775">
    <property type="term" value="C:chromosome, centromeric region"/>
    <property type="evidence" value="ECO:0007669"/>
    <property type="project" value="UniProtKB-SubCell"/>
</dbReference>
<dbReference type="Pfam" id="PF06093">
    <property type="entry name" value="Spt4"/>
    <property type="match status" value="1"/>
</dbReference>
<keyword evidence="5 8" id="KW-0804">Transcription</keyword>
<evidence type="ECO:0000313" key="11">
    <source>
        <dbReference type="Proteomes" id="UP000481861"/>
    </source>
</evidence>
<reference evidence="10 11" key="1">
    <citation type="submission" date="2020-01" db="EMBL/GenBank/DDBJ databases">
        <authorList>
            <consortium name="DOE Joint Genome Institute"/>
            <person name="Haridas S."/>
            <person name="Albert R."/>
            <person name="Binder M."/>
            <person name="Bloem J."/>
            <person name="Labutti K."/>
            <person name="Salamov A."/>
            <person name="Andreopoulos B."/>
            <person name="Baker S.E."/>
            <person name="Barry K."/>
            <person name="Bills G."/>
            <person name="Bluhm B.H."/>
            <person name="Cannon C."/>
            <person name="Castanera R."/>
            <person name="Culley D.E."/>
            <person name="Daum C."/>
            <person name="Ezra D."/>
            <person name="Gonzalez J.B."/>
            <person name="Henrissat B."/>
            <person name="Kuo A."/>
            <person name="Liang C."/>
            <person name="Lipzen A."/>
            <person name="Lutzoni F."/>
            <person name="Magnuson J."/>
            <person name="Mondo S."/>
            <person name="Nolan M."/>
            <person name="Ohm R."/>
            <person name="Pangilinan J."/>
            <person name="Park H.-J.H."/>
            <person name="Ramirez L."/>
            <person name="Alfaro M."/>
            <person name="Sun H."/>
            <person name="Tritt A."/>
            <person name="Yoshinaga Y."/>
            <person name="Zwiers L.-H.L."/>
            <person name="Turgeon B.G."/>
            <person name="Goodwin S.B."/>
            <person name="Spatafora J.W."/>
            <person name="Crous P.W."/>
            <person name="Grigoriev I.V."/>
        </authorList>
    </citation>
    <scope>NUCLEOTIDE SEQUENCE [LARGE SCALE GENOMIC DNA]</scope>
    <source>
        <strain evidence="10 11">CBS 611.86</strain>
    </source>
</reference>
<evidence type="ECO:0000256" key="3">
    <source>
        <dbReference type="ARBA" id="ARBA00010464"/>
    </source>
</evidence>
<dbReference type="GO" id="GO:0000993">
    <property type="term" value="F:RNA polymerase II complex binding"/>
    <property type="evidence" value="ECO:0007669"/>
    <property type="project" value="TreeGrafter"/>
</dbReference>
<dbReference type="Gene3D" id="3.30.40.210">
    <property type="match status" value="1"/>
</dbReference>
<evidence type="ECO:0000256" key="6">
    <source>
        <dbReference type="ARBA" id="ARBA00023242"/>
    </source>
</evidence>
<comment type="function">
    <text evidence="8">The SPT4-SPT5 complex mediates both activation and inhibition of transcription elongation, and plays a role in pre-mRNA processing. This complex seems to be important for the stability of the RNA polymerase II elongation machinery on the chromatin template but not for the inherent ability of this machinery to translocate down the gene.</text>
</comment>
<keyword evidence="11" id="KW-1185">Reference proteome</keyword>
<dbReference type="CDD" id="cd07973">
    <property type="entry name" value="Spt4"/>
    <property type="match status" value="1"/>
</dbReference>
<comment type="caution">
    <text evidence="10">The sequence shown here is derived from an EMBL/GenBank/DDBJ whole genome shotgun (WGS) entry which is preliminary data.</text>
</comment>
<proteinExistence type="inferred from homology"/>
<dbReference type="OrthoDB" id="248751at2759"/>
<evidence type="ECO:0000256" key="1">
    <source>
        <dbReference type="ARBA" id="ARBA00004123"/>
    </source>
</evidence>
<dbReference type="EMBL" id="JAADJZ010000001">
    <property type="protein sequence ID" value="KAF2878351.1"/>
    <property type="molecule type" value="Genomic_DNA"/>
</dbReference>
<dbReference type="InterPro" id="IPR038510">
    <property type="entry name" value="Spt4_sf"/>
</dbReference>
<dbReference type="GO" id="GO:0140673">
    <property type="term" value="P:transcription elongation-coupled chromatin remodeling"/>
    <property type="evidence" value="ECO:0007669"/>
    <property type="project" value="InterPro"/>
</dbReference>
<sequence>MEAAIPTSQQRHMRACMVCSILRTQAQFLTEGCPNCEAFMGLMGNRDQIEDCTSQVWDSMLTVSNTSRSWVARSQRLTGYVRGLYAMTVEGVLPEDVIAAAESHGVQYFPRDGSVSEALPTDGQM</sequence>
<evidence type="ECO:0000256" key="5">
    <source>
        <dbReference type="ARBA" id="ARBA00023163"/>
    </source>
</evidence>
<accession>A0A7C8IIY3</accession>
<dbReference type="GO" id="GO:0006355">
    <property type="term" value="P:regulation of DNA-templated transcription"/>
    <property type="evidence" value="ECO:0007669"/>
    <property type="project" value="InterPro"/>
</dbReference>
<dbReference type="InterPro" id="IPR029040">
    <property type="entry name" value="RPABC4/Spt4"/>
</dbReference>
<evidence type="ECO:0000259" key="9">
    <source>
        <dbReference type="SMART" id="SM01389"/>
    </source>
</evidence>
<dbReference type="GO" id="GO:0032044">
    <property type="term" value="C:DSIF complex"/>
    <property type="evidence" value="ECO:0007669"/>
    <property type="project" value="TreeGrafter"/>
</dbReference>
<evidence type="ECO:0000256" key="4">
    <source>
        <dbReference type="ARBA" id="ARBA00020182"/>
    </source>
</evidence>
<evidence type="ECO:0000256" key="2">
    <source>
        <dbReference type="ARBA" id="ARBA00004584"/>
    </source>
</evidence>
<feature type="domain" description="Spt4/RpoE2 zinc finger" evidence="9">
    <location>
        <begin position="13"/>
        <end position="90"/>
    </location>
</feature>
<evidence type="ECO:0000313" key="10">
    <source>
        <dbReference type="EMBL" id="KAF2878351.1"/>
    </source>
</evidence>
<dbReference type="PANTHER" id="PTHR12882:SF1">
    <property type="entry name" value="TRANSCRIPTION ELONGATION FACTOR SPT4"/>
    <property type="match status" value="1"/>
</dbReference>
<comment type="subcellular location">
    <subcellularLocation>
        <location evidence="2">Chromosome</location>
        <location evidence="2">Centromere</location>
    </subcellularLocation>
    <subcellularLocation>
        <location evidence="1 8">Nucleus</location>
    </subcellularLocation>
</comment>
<keyword evidence="6 8" id="KW-0539">Nucleus</keyword>
<dbReference type="Proteomes" id="UP000481861">
    <property type="component" value="Unassembled WGS sequence"/>
</dbReference>
<dbReference type="InterPro" id="IPR022800">
    <property type="entry name" value="Spt4/RpoE2_Znf"/>
</dbReference>
<protein>
    <recommendedName>
        <fullName evidence="4 8">Transcription elongation factor SPT4</fullName>
    </recommendedName>
</protein>
<keyword evidence="7" id="KW-0137">Centromere</keyword>
<evidence type="ECO:0000256" key="8">
    <source>
        <dbReference type="PIRNR" id="PIRNR025023"/>
    </source>
</evidence>
<dbReference type="SMART" id="SM01389">
    <property type="entry name" value="Spt4"/>
    <property type="match status" value="1"/>
</dbReference>
<dbReference type="SUPFAM" id="SSF63393">
    <property type="entry name" value="RNA polymerase subunits"/>
    <property type="match status" value="1"/>
</dbReference>
<dbReference type="PIRSF" id="PIRSF025023">
    <property type="entry name" value="Spt4"/>
    <property type="match status" value="1"/>
</dbReference>
<dbReference type="InterPro" id="IPR009287">
    <property type="entry name" value="Spt4"/>
</dbReference>
<comment type="similarity">
    <text evidence="3 8">Belongs to the SPT4 family.</text>
</comment>